<sequence length="142" mass="16068">MNLLRTTFTAIAHALVYIGIPFALIYALNTNYPGLLEARYLRFLEIAIMLGVPIVILYAAADLTKGLKSMIFEIVALMLVVTYTFMILGFGSTEINYKSTRIYLFYPVLMYIVILGIAIQFPSAIFKYLSEKEQNPPVPEEQ</sequence>
<dbReference type="AlphaFoldDB" id="Q3SA99"/>
<accession>Q3SA99</accession>
<feature type="transmembrane region" description="Helical" evidence="1">
    <location>
        <begin position="40"/>
        <end position="59"/>
    </location>
</feature>
<keyword evidence="1" id="KW-1133">Transmembrane helix</keyword>
<protein>
    <submittedName>
        <fullName evidence="2">Uncharacterized protein</fullName>
    </submittedName>
</protein>
<name>Q3SA99_9EURY</name>
<feature type="transmembrane region" description="Helical" evidence="1">
    <location>
        <begin position="7"/>
        <end position="28"/>
    </location>
</feature>
<keyword evidence="1" id="KW-0472">Membrane</keyword>
<reference evidence="2" key="1">
    <citation type="submission" date="2005-07" db="EMBL/GenBank/DDBJ databases">
        <title>A hyperthermophilic lifestyle for uncultured Archaea of the DHVE2 lineage: evidence from environmental genomics.</title>
        <authorList>
            <person name="Moussard H."/>
            <person name="Hennecke G."/>
            <person name="Moreira D."/>
            <person name="Jouffe V."/>
            <person name="Lopez-Garcia P."/>
            <person name="Jeanthon C."/>
        </authorList>
    </citation>
    <scope>NUCLEOTIDE SEQUENCE</scope>
</reference>
<evidence type="ECO:0000256" key="1">
    <source>
        <dbReference type="SAM" id="Phobius"/>
    </source>
</evidence>
<dbReference type="EMBL" id="DQ118403">
    <property type="protein sequence ID" value="AAZ32474.1"/>
    <property type="molecule type" value="Genomic_DNA"/>
</dbReference>
<feature type="transmembrane region" description="Helical" evidence="1">
    <location>
        <begin position="71"/>
        <end position="91"/>
    </location>
</feature>
<feature type="transmembrane region" description="Helical" evidence="1">
    <location>
        <begin position="103"/>
        <end position="126"/>
    </location>
</feature>
<proteinExistence type="predicted"/>
<evidence type="ECO:0000313" key="2">
    <source>
        <dbReference type="EMBL" id="AAZ32474.1"/>
    </source>
</evidence>
<keyword evidence="1" id="KW-0812">Transmembrane</keyword>
<organism evidence="2">
    <name type="scientific">uncultured euryarchaeote Alv-FOS1</name>
    <dbReference type="NCBI Taxonomy" id="337892"/>
    <lineage>
        <taxon>Archaea</taxon>
        <taxon>Methanobacteriati</taxon>
        <taxon>Methanobacteriota</taxon>
        <taxon>environmental samples</taxon>
    </lineage>
</organism>